<name>A0A1I6NSH7_9FLAO</name>
<dbReference type="OrthoDB" id="1175722at2"/>
<dbReference type="Proteomes" id="UP000199312">
    <property type="component" value="Unassembled WGS sequence"/>
</dbReference>
<reference evidence="3" key="1">
    <citation type="submission" date="2016-10" db="EMBL/GenBank/DDBJ databases">
        <authorList>
            <person name="Varghese N."/>
            <person name="Submissions S."/>
        </authorList>
    </citation>
    <scope>NUCLEOTIDE SEQUENCE [LARGE SCALE GENOMIC DNA]</scope>
    <source>
        <strain evidence="3">DSM 24450</strain>
    </source>
</reference>
<organism evidence="2 3">
    <name type="scientific">Lutibacter maritimus</name>
    <dbReference type="NCBI Taxonomy" id="593133"/>
    <lineage>
        <taxon>Bacteria</taxon>
        <taxon>Pseudomonadati</taxon>
        <taxon>Bacteroidota</taxon>
        <taxon>Flavobacteriia</taxon>
        <taxon>Flavobacteriales</taxon>
        <taxon>Flavobacteriaceae</taxon>
        <taxon>Lutibacter</taxon>
    </lineage>
</organism>
<sequence length="167" mass="19167">MNLRNRLFNYEKWLVVLLLTMPIVLIAFDNGIVRNSISNYVYMQHNQVYYFLLIISASMFGYSGAIWRKNYNIILGALLAGVVLTPHLSFPTLHFTLAGLFFAYSIVVMILYSSKEQRKFKIYAAAFIVIGMLGHFVFEWYSLLIAEWLGVVPIAIHFIGETLGKID</sequence>
<keyword evidence="1" id="KW-1133">Transmembrane helix</keyword>
<keyword evidence="3" id="KW-1185">Reference proteome</keyword>
<evidence type="ECO:0000313" key="3">
    <source>
        <dbReference type="Proteomes" id="UP000199312"/>
    </source>
</evidence>
<dbReference type="EMBL" id="FOZP01000001">
    <property type="protein sequence ID" value="SFS30874.1"/>
    <property type="molecule type" value="Genomic_DNA"/>
</dbReference>
<dbReference type="RefSeq" id="WP_090222225.1">
    <property type="nucleotide sequence ID" value="NZ_FOZP01000001.1"/>
</dbReference>
<accession>A0A1I6NSH7</accession>
<protein>
    <submittedName>
        <fullName evidence="2">Uncharacterized protein</fullName>
    </submittedName>
</protein>
<dbReference type="Pfam" id="PF23396">
    <property type="entry name" value="DUF7103"/>
    <property type="match status" value="1"/>
</dbReference>
<keyword evidence="1" id="KW-0472">Membrane</keyword>
<evidence type="ECO:0000256" key="1">
    <source>
        <dbReference type="SAM" id="Phobius"/>
    </source>
</evidence>
<evidence type="ECO:0000313" key="2">
    <source>
        <dbReference type="EMBL" id="SFS30874.1"/>
    </source>
</evidence>
<proteinExistence type="predicted"/>
<feature type="transmembrane region" description="Helical" evidence="1">
    <location>
        <begin position="120"/>
        <end position="138"/>
    </location>
</feature>
<gene>
    <name evidence="2" type="ORF">SAMN04488006_0499</name>
</gene>
<feature type="transmembrane region" description="Helical" evidence="1">
    <location>
        <begin position="95"/>
        <end position="113"/>
    </location>
</feature>
<keyword evidence="1" id="KW-0812">Transmembrane</keyword>
<feature type="transmembrane region" description="Helical" evidence="1">
    <location>
        <begin position="48"/>
        <end position="66"/>
    </location>
</feature>
<feature type="transmembrane region" description="Helical" evidence="1">
    <location>
        <begin position="12"/>
        <end position="28"/>
    </location>
</feature>
<feature type="transmembrane region" description="Helical" evidence="1">
    <location>
        <begin position="73"/>
        <end position="89"/>
    </location>
</feature>
<dbReference type="AlphaFoldDB" id="A0A1I6NSH7"/>
<dbReference type="STRING" id="593133.SAMN04488006_0499"/>
<dbReference type="InterPro" id="IPR055529">
    <property type="entry name" value="DUF7103"/>
</dbReference>